<gene>
    <name evidence="1" type="ORF">FKW44_006967</name>
</gene>
<feature type="non-terminal residue" evidence="1">
    <location>
        <position position="1"/>
    </location>
</feature>
<evidence type="ECO:0000313" key="1">
    <source>
        <dbReference type="EMBL" id="QQP54208.1"/>
    </source>
</evidence>
<keyword evidence="2" id="KW-1185">Reference proteome</keyword>
<protein>
    <submittedName>
        <fullName evidence="1">Uncharacterized protein</fullName>
    </submittedName>
</protein>
<dbReference type="EMBL" id="CP045893">
    <property type="protein sequence ID" value="QQP54208.1"/>
    <property type="molecule type" value="Genomic_DNA"/>
</dbReference>
<dbReference type="AlphaFoldDB" id="A0A7T8KE19"/>
<name>A0A7T8KE19_CALRO</name>
<reference evidence="2" key="1">
    <citation type="submission" date="2021-01" db="EMBL/GenBank/DDBJ databases">
        <title>Caligus Genome Assembly.</title>
        <authorList>
            <person name="Gallardo-Escarate C."/>
        </authorList>
    </citation>
    <scope>NUCLEOTIDE SEQUENCE [LARGE SCALE GENOMIC DNA]</scope>
</reference>
<evidence type="ECO:0000313" key="2">
    <source>
        <dbReference type="Proteomes" id="UP000595437"/>
    </source>
</evidence>
<organism evidence="1 2">
    <name type="scientific">Caligus rogercresseyi</name>
    <name type="common">Sea louse</name>
    <dbReference type="NCBI Taxonomy" id="217165"/>
    <lineage>
        <taxon>Eukaryota</taxon>
        <taxon>Metazoa</taxon>
        <taxon>Ecdysozoa</taxon>
        <taxon>Arthropoda</taxon>
        <taxon>Crustacea</taxon>
        <taxon>Multicrustacea</taxon>
        <taxon>Hexanauplia</taxon>
        <taxon>Copepoda</taxon>
        <taxon>Siphonostomatoida</taxon>
        <taxon>Caligidae</taxon>
        <taxon>Caligus</taxon>
    </lineage>
</organism>
<sequence length="53" mass="6070">GLEVRKSSVLLCCEYEREVIVGKNRSFARIQAAYSVLNELDSTQEELDSFDEE</sequence>
<dbReference type="Proteomes" id="UP000595437">
    <property type="component" value="Chromosome 4"/>
</dbReference>
<proteinExistence type="predicted"/>
<accession>A0A7T8KE19</accession>